<evidence type="ECO:0000313" key="5">
    <source>
        <dbReference type="Proteomes" id="UP000092716"/>
    </source>
</evidence>
<feature type="compositionally biased region" description="Acidic residues" evidence="2">
    <location>
        <begin position="495"/>
        <end position="506"/>
    </location>
</feature>
<accession>A0A1B1DSU5</accession>
<feature type="region of interest" description="Disordered" evidence="2">
    <location>
        <begin position="486"/>
        <end position="506"/>
    </location>
</feature>
<dbReference type="KEGG" id="pcot:PCOAH_00002080"/>
<dbReference type="Gene3D" id="2.60.120.10">
    <property type="entry name" value="Jelly Rolls"/>
    <property type="match status" value="3"/>
</dbReference>
<dbReference type="OrthoDB" id="6605218at2759"/>
<feature type="region of interest" description="Disordered" evidence="2">
    <location>
        <begin position="362"/>
        <end position="384"/>
    </location>
</feature>
<reference evidence="5" key="1">
    <citation type="submission" date="2016-06" db="EMBL/GenBank/DDBJ databases">
        <title>First high quality genome sequence of Plasmodium coatneyi using continuous long reads from single molecule, real-time sequencing.</title>
        <authorList>
            <person name="Chien J.-T."/>
            <person name="Pakala S.B."/>
            <person name="Geraldo J.A."/>
            <person name="Lapp S.A."/>
            <person name="Barnwell J.W."/>
            <person name="Kissinger J.C."/>
            <person name="Galinski M.R."/>
            <person name="Humphrey J.C."/>
        </authorList>
    </citation>
    <scope>NUCLEOTIDE SEQUENCE [LARGE SCALE GENOMIC DNA]</scope>
    <source>
        <strain evidence="5">Hackeri</strain>
    </source>
</reference>
<dbReference type="EMBL" id="CP016239">
    <property type="protein sequence ID" value="ANQ05853.1"/>
    <property type="molecule type" value="Genomic_DNA"/>
</dbReference>
<dbReference type="GO" id="GO:0005829">
    <property type="term" value="C:cytosol"/>
    <property type="evidence" value="ECO:0007669"/>
    <property type="project" value="TreeGrafter"/>
</dbReference>
<dbReference type="UniPathway" id="UPA00126">
    <property type="reaction ID" value="UER00423"/>
</dbReference>
<dbReference type="InterPro" id="IPR011051">
    <property type="entry name" value="RmlC_Cupin_sf"/>
</dbReference>
<feature type="coiled-coil region" evidence="1">
    <location>
        <begin position="632"/>
        <end position="659"/>
    </location>
</feature>
<evidence type="ECO:0000259" key="3">
    <source>
        <dbReference type="Pfam" id="PF20511"/>
    </source>
</evidence>
<proteinExistence type="predicted"/>
<dbReference type="PANTHER" id="PTHR10309:SF0">
    <property type="entry name" value="MANNOSE-6-PHOSPHATE ISOMERASE"/>
    <property type="match status" value="1"/>
</dbReference>
<dbReference type="GeneID" id="30906927"/>
<dbReference type="Proteomes" id="UP000092716">
    <property type="component" value="Chromosome 1"/>
</dbReference>
<gene>
    <name evidence="4" type="ORF">PCOAH_00002080</name>
</gene>
<feature type="compositionally biased region" description="Basic residues" evidence="2">
    <location>
        <begin position="544"/>
        <end position="553"/>
    </location>
</feature>
<evidence type="ECO:0000256" key="2">
    <source>
        <dbReference type="SAM" id="MobiDB-lite"/>
    </source>
</evidence>
<feature type="compositionally biased region" description="Basic and acidic residues" evidence="2">
    <location>
        <begin position="61"/>
        <end position="105"/>
    </location>
</feature>
<feature type="compositionally biased region" description="Basic and acidic residues" evidence="2">
    <location>
        <begin position="207"/>
        <end position="250"/>
    </location>
</feature>
<keyword evidence="1" id="KW-0175">Coiled coil</keyword>
<dbReference type="GO" id="GO:0004476">
    <property type="term" value="F:mannose-6-phosphate isomerase activity"/>
    <property type="evidence" value="ECO:0007669"/>
    <property type="project" value="InterPro"/>
</dbReference>
<dbReference type="RefSeq" id="XP_019912548.1">
    <property type="nucleotide sequence ID" value="XM_020057025.1"/>
</dbReference>
<keyword evidence="4" id="KW-0413">Isomerase</keyword>
<dbReference type="GO" id="GO:0008270">
    <property type="term" value="F:zinc ion binding"/>
    <property type="evidence" value="ECO:0007669"/>
    <property type="project" value="InterPro"/>
</dbReference>
<feature type="region of interest" description="Disordered" evidence="2">
    <location>
        <begin position="524"/>
        <end position="559"/>
    </location>
</feature>
<keyword evidence="5" id="KW-1185">Reference proteome</keyword>
<dbReference type="SUPFAM" id="SSF51182">
    <property type="entry name" value="RmlC-like cupins"/>
    <property type="match status" value="1"/>
</dbReference>
<evidence type="ECO:0000313" key="4">
    <source>
        <dbReference type="EMBL" id="ANQ05853.1"/>
    </source>
</evidence>
<feature type="region of interest" description="Disordered" evidence="2">
    <location>
        <begin position="204"/>
        <end position="250"/>
    </location>
</feature>
<dbReference type="VEuPathDB" id="PlasmoDB:PCOAH_00002080"/>
<name>A0A1B1DSU5_9APIC</name>
<feature type="region of interest" description="Disordered" evidence="2">
    <location>
        <begin position="57"/>
        <end position="155"/>
    </location>
</feature>
<dbReference type="PANTHER" id="PTHR10309">
    <property type="entry name" value="MANNOSE-6-PHOSPHATE ISOMERASE"/>
    <property type="match status" value="1"/>
</dbReference>
<dbReference type="InterPro" id="IPR046457">
    <property type="entry name" value="PMI_typeI_cat"/>
</dbReference>
<dbReference type="GO" id="GO:0009298">
    <property type="term" value="P:GDP-mannose biosynthetic process"/>
    <property type="evidence" value="ECO:0007669"/>
    <property type="project" value="UniProtKB-UniPathway"/>
</dbReference>
<organism evidence="4 5">
    <name type="scientific">Plasmodium coatneyi</name>
    <dbReference type="NCBI Taxonomy" id="208452"/>
    <lineage>
        <taxon>Eukaryota</taxon>
        <taxon>Sar</taxon>
        <taxon>Alveolata</taxon>
        <taxon>Apicomplexa</taxon>
        <taxon>Aconoidasida</taxon>
        <taxon>Haemosporida</taxon>
        <taxon>Plasmodiidae</taxon>
        <taxon>Plasmodium</taxon>
    </lineage>
</organism>
<evidence type="ECO:0000256" key="1">
    <source>
        <dbReference type="SAM" id="Coils"/>
    </source>
</evidence>
<feature type="compositionally biased region" description="Basic and acidic residues" evidence="2">
    <location>
        <begin position="132"/>
        <end position="155"/>
    </location>
</feature>
<dbReference type="InterPro" id="IPR014710">
    <property type="entry name" value="RmlC-like_jellyroll"/>
</dbReference>
<sequence>MKTRKLCINECIPYVQKYEWGEGKDGMVYDVMKNILKENYDLVKKDIHKVEYIKEYMPNPEEEKRKKKEEEKRRKKEEQLKKKKEQEEKKRKKEEEKRKKKEEQKRKKKGEASAAPDQVITGVDIAPENVSPEDKSKESEQNSSNGKDDVKTNDEAEPKYAELWIGNHEKGPNLVLYKNNFIKIEKFLQIYEAKEKKKGKISKYFSKKNENAKDKDKNKGKDKDKNKKNSTKSEDVNAIRDKEADGKRHSDTEISSLNNYSLYEKYDIVKEDIDKNTLFPYLFKLLSISKPLSIQIHPNEVQTLYLNTLNPNLYKDKVFKTEMCVCINSMSLLCGFMNIFKIAFLVTRVRELHDFFLKRENPRGGSSETGSGGSCNEEPVQGSPSVEQSKDIFHLFDLFHTQKNEHVEELMRMLARIYIYIINYSLKRGSTQTYDVLSVVDNYAECIQKYVFDEGFFAGFYRNKKFLEQNINLGNLIKVEKEKLQNSGDGRGVSSDDEEEDEVLEEQLEVDVKGGVEVGSKAQLQGESMVSVSTSCEDPEAKRTNRQAKKKNKGVPLNAEGGAEVKGKVEMNGDIKREVNDVVKVDGAVRSDKKQDLQCASQPTSRKKIQSFYEHVFKYLTYRTMLVEGDLLNKCLNDIEAKNEKYKSYLKEKELLKKSPEEIYADVCKKKNYKDVQAETENFIISNIFDIFYNISKFYPNDGGRIFIFILQQLNLKDGDVVYIKPGVIHSYISGHCLECMTNSDLVIRGGLTNKEVDKLNFIKYVNYKRNFPIILEKEFINYNIISYSYYKLKHFRILFLTVRPGESVTFLFSEVSFTSCIVLSSNRTVKIKGRKNEKKKASIKGVKKGSVFFIAPSIHVTLANFYKSEADGDKELVLYCATS</sequence>
<protein>
    <submittedName>
        <fullName evidence="4">Mannose-6-phosphate isomerase</fullName>
    </submittedName>
</protein>
<dbReference type="Pfam" id="PF20511">
    <property type="entry name" value="PMI_typeI_cat"/>
    <property type="match status" value="1"/>
</dbReference>
<dbReference type="AlphaFoldDB" id="A0A1B1DSU5"/>
<dbReference type="Gene3D" id="1.10.441.10">
    <property type="entry name" value="Phosphomannose Isomerase, domain 2"/>
    <property type="match status" value="1"/>
</dbReference>
<dbReference type="InterPro" id="IPR016305">
    <property type="entry name" value="Mannose-6-P_Isomerase"/>
</dbReference>
<feature type="compositionally biased region" description="Polar residues" evidence="2">
    <location>
        <begin position="524"/>
        <end position="536"/>
    </location>
</feature>
<feature type="domain" description="Phosphomannose isomerase type I catalytic" evidence="3">
    <location>
        <begin position="257"/>
        <end position="337"/>
    </location>
</feature>